<evidence type="ECO:0000313" key="1">
    <source>
        <dbReference type="EMBL" id="MDQ0305316.1"/>
    </source>
</evidence>
<evidence type="ECO:0000313" key="2">
    <source>
        <dbReference type="Proteomes" id="UP001224682"/>
    </source>
</evidence>
<organism evidence="1 2">
    <name type="scientific">Ancylobacter polymorphus</name>
    <dbReference type="NCBI Taxonomy" id="223390"/>
    <lineage>
        <taxon>Bacteria</taxon>
        <taxon>Pseudomonadati</taxon>
        <taxon>Pseudomonadota</taxon>
        <taxon>Alphaproteobacteria</taxon>
        <taxon>Hyphomicrobiales</taxon>
        <taxon>Xanthobacteraceae</taxon>
        <taxon>Ancylobacter</taxon>
    </lineage>
</organism>
<protein>
    <submittedName>
        <fullName evidence="1">Uncharacterized protein</fullName>
    </submittedName>
</protein>
<dbReference type="EMBL" id="JAUSUI010000013">
    <property type="protein sequence ID" value="MDQ0305316.1"/>
    <property type="molecule type" value="Genomic_DNA"/>
</dbReference>
<reference evidence="1 2" key="1">
    <citation type="submission" date="2023-07" db="EMBL/GenBank/DDBJ databases">
        <title>Genomic Encyclopedia of Type Strains, Phase IV (KMG-IV): sequencing the most valuable type-strain genomes for metagenomic binning, comparative biology and taxonomic classification.</title>
        <authorList>
            <person name="Goeker M."/>
        </authorList>
    </citation>
    <scope>NUCLEOTIDE SEQUENCE [LARGE SCALE GENOMIC DNA]</scope>
    <source>
        <strain evidence="1 2">DSM 2457</strain>
    </source>
</reference>
<gene>
    <name evidence="1" type="ORF">J2S75_004368</name>
</gene>
<proteinExistence type="predicted"/>
<dbReference type="RefSeq" id="WP_307023253.1">
    <property type="nucleotide sequence ID" value="NZ_JAUSUI010000013.1"/>
</dbReference>
<comment type="caution">
    <text evidence="1">The sequence shown here is derived from an EMBL/GenBank/DDBJ whole genome shotgun (WGS) entry which is preliminary data.</text>
</comment>
<sequence length="93" mass="10678">MASSKSCIHPIYIYLTGATRLREGWFGRLIMQVQMVEGGWRDATARDLKQIEFIGSSSAKRRKDAEWVEEHSSLPPPDWRATGYILHNGLEWS</sequence>
<accession>A0ABU0BHQ7</accession>
<keyword evidence="2" id="KW-1185">Reference proteome</keyword>
<name>A0ABU0BHQ7_9HYPH</name>
<dbReference type="Proteomes" id="UP001224682">
    <property type="component" value="Unassembled WGS sequence"/>
</dbReference>